<dbReference type="AlphaFoldDB" id="A0A524RTX4"/>
<sequence>MATSAEIRQQLVAALCSDLIGPGWDDMARRHEQLPQPPSVWYTTGFLVPHVFQQEAERPGGDHQPSYADLAGEDDSNDAANRLEKKERDEDANDSLDQGNKRRSWFPSSLGMSFILERGSSLEVTVTWGDYLPPADGDDPRLWLRSPQKAEQSFTITGPGGSNDIPLEPNPEGLCLRWIARPAPKKLGYPSDQLSVSLFLLNKRQPPESNQIRHRDPHAAFQAELSVHCPQGFPPRRDALQNASNQDNDEALAALQYRRDFCFASGHNVAVIADGVADDRPDRAFTLTSTWLPTAEVMRVLPEPPLEARNVPMGMEALADLSQSHQVIDRLLPMVKAYRGWITQQPRHPVSDKDQNDTAKQLRAQAEDCAKRIEIAIQLLSDPLVREAFRTMNVVMARAQRQRSAFSTKVSPDQIGTVEGTRTPGWRFFQLAFVLMNLPGLAQPLSDQGRIDRESVELLFFPTGGGKTEAYLGLAAFTLVHRRLAHPGIESAGVTVLMRYTLRLLTLDQLGRAATLICALELERQERAKAGDRYLLGEWPFEIGMWVGKAASPNKLGGSGDSDQNSTHALLTKWKSGKGDRPIPIETCPWCNRPLQHQGFHLRPNKQKPDRLEIYCRESPAPEAKQEHAHMGACPFKRATPLPVLAVDEQIYRRLPCFLISTIDKFAALPWVGKTSSLFGNVSHYQLPSGAGVAGFWGPAEKAVGLRIPHGRLLPPELVIQDELHLISGPLGTLAGLYETVIERLMRPTPDSPPPKIVASTATVRRAEVQIRALFGRSQARVFPPPGPEREDNFFSRTVDDPNQARLYVGLSAPGRNLKGVLLRSYLGLMASAQKAWDDNKAMGEKNPADPYMTLLGYFSNLKELGVTRSILEDELGAQLEEFASNRAIEGVENPFAKRRRPEMPEELTSRVNTAKISETKDRLSKSYVDKQKLDVALATNMISVGLDIARLGLMVVLNQPKTAAEYIQATSRVGRQLSGNPDANKPGLVLVLLNPNRPRDRSHFELFPYWHQTFYRHVEATSCTPFASRAIDRGLPGVVVAMARHSEAQLTPPKGAMAADALQRIKGEIAEALQSRCRAAGAADDDHSQLLPTEVRDQVIDLIEAWWKLTQQPEAKLQYWTHEEKGSGAGLLHTPLDTDALYASDGYKQFSTNWSLRDVEPTLPIRLVNFRDEITADD</sequence>
<comment type="caution">
    <text evidence="3">The sequence shown here is derived from an EMBL/GenBank/DDBJ whole genome shotgun (WGS) entry which is preliminary data.</text>
</comment>
<accession>A0A524RTX4</accession>
<evidence type="ECO:0000313" key="3">
    <source>
        <dbReference type="EMBL" id="TGH23249.1"/>
    </source>
</evidence>
<evidence type="ECO:0000259" key="2">
    <source>
        <dbReference type="PROSITE" id="PS51194"/>
    </source>
</evidence>
<dbReference type="Pfam" id="PF00271">
    <property type="entry name" value="Helicase_C"/>
    <property type="match status" value="1"/>
</dbReference>
<reference evidence="3 4" key="1">
    <citation type="journal article" date="2019" name="mSystems">
        <title>Life at home and on the roam: Genomic adaptions reflect the dual lifestyle of an intracellular, facultative symbiont.</title>
        <authorList>
            <person name="Burgsdorf I."/>
        </authorList>
    </citation>
    <scope>NUCLEOTIDE SEQUENCE [LARGE SCALE GENOMIC DNA]</scope>
    <source>
        <strain evidence="3">277cI</strain>
    </source>
</reference>
<gene>
    <name evidence="3" type="ORF">ERJ68_04205</name>
</gene>
<dbReference type="Proteomes" id="UP000315454">
    <property type="component" value="Unassembled WGS sequence"/>
</dbReference>
<dbReference type="InterPro" id="IPR027417">
    <property type="entry name" value="P-loop_NTPase"/>
</dbReference>
<feature type="region of interest" description="Disordered" evidence="1">
    <location>
        <begin position="56"/>
        <end position="102"/>
    </location>
</feature>
<dbReference type="CDD" id="cd18785">
    <property type="entry name" value="SF2_C"/>
    <property type="match status" value="1"/>
</dbReference>
<keyword evidence="3" id="KW-0347">Helicase</keyword>
<dbReference type="Gene3D" id="3.40.50.300">
    <property type="entry name" value="P-loop containing nucleotide triphosphate hydrolases"/>
    <property type="match status" value="1"/>
</dbReference>
<dbReference type="PROSITE" id="PS51194">
    <property type="entry name" value="HELICASE_CTER"/>
    <property type="match status" value="1"/>
</dbReference>
<keyword evidence="3" id="KW-0378">Hydrolase</keyword>
<dbReference type="GO" id="GO:0004386">
    <property type="term" value="F:helicase activity"/>
    <property type="evidence" value="ECO:0007669"/>
    <property type="project" value="UniProtKB-KW"/>
</dbReference>
<dbReference type="InterPro" id="IPR001650">
    <property type="entry name" value="Helicase_C-like"/>
</dbReference>
<evidence type="ECO:0000313" key="4">
    <source>
        <dbReference type="Proteomes" id="UP000315454"/>
    </source>
</evidence>
<name>A0A524RTX4_9CHRO</name>
<organism evidence="3 4">
    <name type="scientific">Aphanocapsa feldmannii 277cI</name>
    <dbReference type="NCBI Taxonomy" id="2507554"/>
    <lineage>
        <taxon>Bacteria</taxon>
        <taxon>Bacillati</taxon>
        <taxon>Cyanobacteriota</taxon>
        <taxon>Cyanophyceae</taxon>
        <taxon>Oscillatoriophycideae</taxon>
        <taxon>Chroococcales</taxon>
        <taxon>Microcystaceae</taxon>
        <taxon>Aphanocapsa</taxon>
    </lineage>
</organism>
<dbReference type="NCBIfam" id="NF038325">
    <property type="entry name" value="DISARM_DrmAS"/>
    <property type="match status" value="1"/>
</dbReference>
<feature type="domain" description="Helicase C-terminal" evidence="2">
    <location>
        <begin position="854"/>
        <end position="1033"/>
    </location>
</feature>
<dbReference type="EMBL" id="SRMN01000054">
    <property type="protein sequence ID" value="TGH23249.1"/>
    <property type="molecule type" value="Genomic_DNA"/>
</dbReference>
<keyword evidence="3" id="KW-0067">ATP-binding</keyword>
<dbReference type="SUPFAM" id="SSF52540">
    <property type="entry name" value="P-loop containing nucleoside triphosphate hydrolases"/>
    <property type="match status" value="1"/>
</dbReference>
<keyword evidence="3" id="KW-0547">Nucleotide-binding</keyword>
<protein>
    <submittedName>
        <fullName evidence="3">Helicase</fullName>
    </submittedName>
</protein>
<proteinExistence type="predicted"/>
<evidence type="ECO:0000256" key="1">
    <source>
        <dbReference type="SAM" id="MobiDB-lite"/>
    </source>
</evidence>